<reference evidence="5 6" key="1">
    <citation type="journal article" date="2016" name="Microbiol. Immunol.">
        <title>Complete genome sequence of Streptococcus troglodytae TKU31 isolated from the oral cavity of a chimpanzee (Pan troglodytes).</title>
        <authorList>
            <person name="Okamoto M."/>
            <person name="Naito M."/>
            <person name="Miyanohara M."/>
            <person name="Imai S."/>
            <person name="Nomura Y."/>
            <person name="Saito W."/>
            <person name="Momoi Y."/>
            <person name="Takada K."/>
            <person name="Miyabe-Nishiwaki T."/>
            <person name="Tomonaga M."/>
            <person name="Hanada N."/>
        </authorList>
    </citation>
    <scope>NUCLEOTIDE SEQUENCE [LARGE SCALE GENOMIC DNA]</scope>
    <source>
        <strain evidence="6">TKU 31</strain>
    </source>
</reference>
<feature type="signal peptide" evidence="2">
    <location>
        <begin position="1"/>
        <end position="22"/>
    </location>
</feature>
<feature type="chain" id="PRO_5009873424" description="DUF2207 domain-containing protein" evidence="2">
    <location>
        <begin position="23"/>
        <end position="633"/>
    </location>
</feature>
<name>A0A1L7LLY2_9STRE</name>
<evidence type="ECO:0000259" key="4">
    <source>
        <dbReference type="Pfam" id="PF20990"/>
    </source>
</evidence>
<dbReference type="AlphaFoldDB" id="A0A1L7LLY2"/>
<keyword evidence="1" id="KW-0472">Membrane</keyword>
<proteinExistence type="predicted"/>
<evidence type="ECO:0000313" key="6">
    <source>
        <dbReference type="Proteomes" id="UP000217758"/>
    </source>
</evidence>
<keyword evidence="1" id="KW-0812">Transmembrane</keyword>
<feature type="transmembrane region" description="Helical" evidence="1">
    <location>
        <begin position="476"/>
        <end position="497"/>
    </location>
</feature>
<keyword evidence="6" id="KW-1185">Reference proteome</keyword>
<sequence length="633" mass="71562">MKKLLLFLATCLSLITTSLVSAKDVDYNIRLYWGKLTLNKDNTATFQQDLVYDFASSYNGQYVTLGSAGNVPKGFKINSHPEVKAYEVNKQGKLIKRPIKTKIEQLSDGYRAKVYNGGHSGDRVVLSLKWKLHHVTTIYSDIAELNWTPISDWDAPLDKVVLTVKGPSNLLAVSRFHAHTGYFKKQPKVTQKNGNYEVNIEGLGKNKKLELHAYWDRSDFAVATDKSSKRLSKFQALESKIAIRQKFYPLLVGWLFPMVSAILILISTVLYATWKVVLGQRKAARHMHLFSPPADLSPLILSRYVYDLEIQELSPLKTKRKRYDLGFKELIQASLLDLIDQGKLVIADDHKSFFVPDWNRVENYEKNFLIFVYGDNKKTMPIDGAFADYKIDKSIFKGSNETEIRRRGGEILHLFENRMEKLDKAVKNKIRALSLSDIHRERTDEEKTQLILVYFFASAALLFAFFVGAFALIKGYWLGLGTNLLLLIVASLFLIFYRRKDDYYSVSSLLTQEGLTIKQGWDSFENMIRDIKKFDDVELEGVIIWNRILVYATLYGYAERVQNYLKVNNIHLQNSQMNAYLEINPSYYVGRSTADLSTYTSTATSASNFSVSSGSSGGGGFSGGGGGGGGGAF</sequence>
<dbReference type="EMBL" id="AP014612">
    <property type="protein sequence ID" value="BAQ25128.1"/>
    <property type="molecule type" value="Genomic_DNA"/>
</dbReference>
<dbReference type="InterPro" id="IPR048389">
    <property type="entry name" value="YciQ-like_C"/>
</dbReference>
<feature type="transmembrane region" description="Helical" evidence="1">
    <location>
        <begin position="247"/>
        <end position="272"/>
    </location>
</feature>
<evidence type="ECO:0000256" key="1">
    <source>
        <dbReference type="SAM" id="Phobius"/>
    </source>
</evidence>
<evidence type="ECO:0000313" key="5">
    <source>
        <dbReference type="EMBL" id="BAQ25128.1"/>
    </source>
</evidence>
<keyword evidence="1" id="KW-1133">Transmembrane helix</keyword>
<dbReference type="KEGG" id="strg:SRT_18670"/>
<evidence type="ECO:0000256" key="2">
    <source>
        <dbReference type="SAM" id="SignalP"/>
    </source>
</evidence>
<accession>A0A1L7LLY2</accession>
<dbReference type="RefSeq" id="WP_161940053.1">
    <property type="nucleotide sequence ID" value="NZ_AP014612.1"/>
</dbReference>
<organism evidence="5 6">
    <name type="scientific">Streptococcus troglodytae</name>
    <dbReference type="NCBI Taxonomy" id="1111760"/>
    <lineage>
        <taxon>Bacteria</taxon>
        <taxon>Bacillati</taxon>
        <taxon>Bacillota</taxon>
        <taxon>Bacilli</taxon>
        <taxon>Lactobacillales</taxon>
        <taxon>Streptococcaceae</taxon>
        <taxon>Streptococcus</taxon>
    </lineage>
</organism>
<dbReference type="InterPro" id="IPR018702">
    <property type="entry name" value="DUF2207"/>
</dbReference>
<gene>
    <name evidence="5" type="ORF">SRT_18670</name>
</gene>
<dbReference type="Proteomes" id="UP000217758">
    <property type="component" value="Chromosome"/>
</dbReference>
<dbReference type="Pfam" id="PF09972">
    <property type="entry name" value="DUF2207"/>
    <property type="match status" value="1"/>
</dbReference>
<evidence type="ECO:0008006" key="7">
    <source>
        <dbReference type="Google" id="ProtNLM"/>
    </source>
</evidence>
<feature type="transmembrane region" description="Helical" evidence="1">
    <location>
        <begin position="450"/>
        <end position="470"/>
    </location>
</feature>
<protein>
    <recommendedName>
        <fullName evidence="7">DUF2207 domain-containing protein</fullName>
    </recommendedName>
</protein>
<dbReference type="Pfam" id="PF20990">
    <property type="entry name" value="DUF2207_C"/>
    <property type="match status" value="1"/>
</dbReference>
<feature type="domain" description="DUF2207" evidence="3">
    <location>
        <begin position="29"/>
        <end position="215"/>
    </location>
</feature>
<keyword evidence="2" id="KW-0732">Signal</keyword>
<evidence type="ECO:0000259" key="3">
    <source>
        <dbReference type="Pfam" id="PF09972"/>
    </source>
</evidence>
<feature type="domain" description="Predicted membrane protein YciQ-like C-terminal" evidence="4">
    <location>
        <begin position="288"/>
        <end position="564"/>
    </location>
</feature>